<dbReference type="Gene3D" id="3.30.70.20">
    <property type="match status" value="1"/>
</dbReference>
<dbReference type="Proteomes" id="UP000198847">
    <property type="component" value="Unassembled WGS sequence"/>
</dbReference>
<dbReference type="AlphaFoldDB" id="A0A1H8VGV2"/>
<dbReference type="EMBL" id="FODY01000011">
    <property type="protein sequence ID" value="SEP14098.1"/>
    <property type="molecule type" value="Genomic_DNA"/>
</dbReference>
<keyword evidence="4" id="KW-0408">Iron</keyword>
<dbReference type="GO" id="GO:0051539">
    <property type="term" value="F:4 iron, 4 sulfur cluster binding"/>
    <property type="evidence" value="ECO:0007669"/>
    <property type="project" value="UniProtKB-KW"/>
</dbReference>
<protein>
    <submittedName>
        <fullName evidence="7">Uncharacterized conserved protein, DUF362 family</fullName>
    </submittedName>
</protein>
<dbReference type="InterPro" id="IPR017896">
    <property type="entry name" value="4Fe4S_Fe-S-bd"/>
</dbReference>
<dbReference type="RefSeq" id="WP_091746835.1">
    <property type="nucleotide sequence ID" value="NZ_FODY01000011.1"/>
</dbReference>
<evidence type="ECO:0000313" key="8">
    <source>
        <dbReference type="Proteomes" id="UP000198847"/>
    </source>
</evidence>
<feature type="domain" description="4Fe-4S ferredoxin-type" evidence="6">
    <location>
        <begin position="306"/>
        <end position="334"/>
    </location>
</feature>
<comment type="function">
    <text evidence="1">Ferredoxins are iron-sulfur proteins that transfer electrons in a wide variety of metabolic reactions.</text>
</comment>
<dbReference type="OrthoDB" id="9794954at2"/>
<evidence type="ECO:0000256" key="3">
    <source>
        <dbReference type="ARBA" id="ARBA00022723"/>
    </source>
</evidence>
<dbReference type="PROSITE" id="PS51379">
    <property type="entry name" value="4FE4S_FER_2"/>
    <property type="match status" value="2"/>
</dbReference>
<dbReference type="SUPFAM" id="SSF54862">
    <property type="entry name" value="4Fe-4S ferredoxins"/>
    <property type="match status" value="1"/>
</dbReference>
<dbReference type="InterPro" id="IPR050157">
    <property type="entry name" value="PSI_iron-sulfur_center"/>
</dbReference>
<evidence type="ECO:0000256" key="4">
    <source>
        <dbReference type="ARBA" id="ARBA00023004"/>
    </source>
</evidence>
<dbReference type="Pfam" id="PF12838">
    <property type="entry name" value="Fer4_7"/>
    <property type="match status" value="1"/>
</dbReference>
<dbReference type="GO" id="GO:0046872">
    <property type="term" value="F:metal ion binding"/>
    <property type="evidence" value="ECO:0007669"/>
    <property type="project" value="UniProtKB-KW"/>
</dbReference>
<dbReference type="STRING" id="112903.SAMN04490178_11161"/>
<dbReference type="PROSITE" id="PS00198">
    <property type="entry name" value="4FE4S_FER_1"/>
    <property type="match status" value="2"/>
</dbReference>
<evidence type="ECO:0000256" key="5">
    <source>
        <dbReference type="ARBA" id="ARBA00023014"/>
    </source>
</evidence>
<gene>
    <name evidence="7" type="ORF">SAMN04490178_11161</name>
</gene>
<dbReference type="InterPro" id="IPR017900">
    <property type="entry name" value="4Fe4S_Fe_S_CS"/>
</dbReference>
<keyword evidence="8" id="KW-1185">Reference proteome</keyword>
<feature type="domain" description="4Fe-4S ferredoxin-type" evidence="6">
    <location>
        <begin position="335"/>
        <end position="363"/>
    </location>
</feature>
<evidence type="ECO:0000313" key="7">
    <source>
        <dbReference type="EMBL" id="SEP14098.1"/>
    </source>
</evidence>
<accession>A0A1H8VGV2</accession>
<sequence length="375" mass="40445">MTKVAAVKADSYDPQIVGQAITDLLAHLGGMSQFIQPGDRVLVKPNMLEAVEKGLCVTTHPEVVRAVIRSVKEAGAIPVVGDSPGVGNLRKVAEKCGIWQVCQEEGVLLIPFEETAEVTLPEGILLKKLKVASVITEVDKVISLAKMKTHSFMGVTGAVKNLFGLFVGTDKAQFHLRMKHRADFARMLVDLYRAIKPVLSIVDGITGMEGAGPRNGQAIRSGVLLAGSCGFSVDLIMADIMGFDAEQMPVSQAALAAGLSPALAAIDRVGSGKGVRLHFKEPRNFDSLERKLPGWLVDFSQNQFTAKPLIDRACIGCGRCAEHCPPGAIRITQGKAVIDYRACIRCYCCQELCPADAVSLSDGRLLRLVKWLRKR</sequence>
<reference evidence="7 8" key="1">
    <citation type="submission" date="2016-10" db="EMBL/GenBank/DDBJ databases">
        <authorList>
            <person name="de Groot N.N."/>
        </authorList>
    </citation>
    <scope>NUCLEOTIDE SEQUENCE [LARGE SCALE GENOMIC DNA]</scope>
    <source>
        <strain evidence="7 8">DSM 13305</strain>
    </source>
</reference>
<dbReference type="PANTHER" id="PTHR24960">
    <property type="entry name" value="PHOTOSYSTEM I IRON-SULFUR CENTER-RELATED"/>
    <property type="match status" value="1"/>
</dbReference>
<dbReference type="InterPro" id="IPR007160">
    <property type="entry name" value="DUF362"/>
</dbReference>
<keyword evidence="3" id="KW-0479">Metal-binding</keyword>
<dbReference type="PANTHER" id="PTHR24960:SF76">
    <property type="entry name" value="4FE-4S FERREDOXIN-TYPE DOMAIN-CONTAINING PROTEIN"/>
    <property type="match status" value="1"/>
</dbReference>
<name>A0A1H8VGV2_9FIRM</name>
<keyword evidence="2" id="KW-0004">4Fe-4S</keyword>
<evidence type="ECO:0000256" key="2">
    <source>
        <dbReference type="ARBA" id="ARBA00022485"/>
    </source>
</evidence>
<organism evidence="7 8">
    <name type="scientific">Propionispora vibrioides</name>
    <dbReference type="NCBI Taxonomy" id="112903"/>
    <lineage>
        <taxon>Bacteria</taxon>
        <taxon>Bacillati</taxon>
        <taxon>Bacillota</taxon>
        <taxon>Negativicutes</taxon>
        <taxon>Selenomonadales</taxon>
        <taxon>Sporomusaceae</taxon>
        <taxon>Propionispora</taxon>
    </lineage>
</organism>
<evidence type="ECO:0000259" key="6">
    <source>
        <dbReference type="PROSITE" id="PS51379"/>
    </source>
</evidence>
<keyword evidence="5" id="KW-0411">Iron-sulfur</keyword>
<evidence type="ECO:0000256" key="1">
    <source>
        <dbReference type="ARBA" id="ARBA00003532"/>
    </source>
</evidence>
<proteinExistence type="predicted"/>
<dbReference type="Pfam" id="PF04015">
    <property type="entry name" value="DUF362"/>
    <property type="match status" value="1"/>
</dbReference>